<gene>
    <name evidence="1" type="ORF">M427DRAFT_121932</name>
</gene>
<name>A0A139ALU6_GONPJ</name>
<sequence>MPNLYLFRNVLTSKVLLSTNYILKPHLYKQIGEHWPSHSIRPDHWVPFVVLTGIPSLDLAKHLQELVLSRKPAPPLPIASYRYPIYKVPSRMLLESEGKTATEGEEQPILSIRPYAVPDDIRDRVSHLCEVLNEHGEGLKKANDKALARMTGATKNARVETNQSTTVAGAYPPSLYWERDEFRTVVAERQLFWPDWMSHYKLLLKRGRFPIDLPGYDSRRLVDKYEEDPTDLMGFKSRRFKREVRRQDSKTLAAPSEEMIRASRVTKMSKRMNKDWIYRV</sequence>
<organism evidence="1 2">
    <name type="scientific">Gonapodya prolifera (strain JEL478)</name>
    <name type="common">Monoblepharis prolifera</name>
    <dbReference type="NCBI Taxonomy" id="1344416"/>
    <lineage>
        <taxon>Eukaryota</taxon>
        <taxon>Fungi</taxon>
        <taxon>Fungi incertae sedis</taxon>
        <taxon>Chytridiomycota</taxon>
        <taxon>Chytridiomycota incertae sedis</taxon>
        <taxon>Monoblepharidomycetes</taxon>
        <taxon>Monoblepharidales</taxon>
        <taxon>Gonapodyaceae</taxon>
        <taxon>Gonapodya</taxon>
    </lineage>
</organism>
<dbReference type="EMBL" id="KQ965746">
    <property type="protein sequence ID" value="KXS17534.1"/>
    <property type="molecule type" value="Genomic_DNA"/>
</dbReference>
<dbReference type="OrthoDB" id="434092at2759"/>
<protein>
    <submittedName>
        <fullName evidence="1">Uncharacterized protein</fullName>
    </submittedName>
</protein>
<proteinExistence type="predicted"/>
<dbReference type="OMA" id="WMSHYKL"/>
<reference evidence="1 2" key="1">
    <citation type="journal article" date="2015" name="Genome Biol. Evol.">
        <title>Phylogenomic analyses indicate that early fungi evolved digesting cell walls of algal ancestors of land plants.</title>
        <authorList>
            <person name="Chang Y."/>
            <person name="Wang S."/>
            <person name="Sekimoto S."/>
            <person name="Aerts A.L."/>
            <person name="Choi C."/>
            <person name="Clum A."/>
            <person name="LaButti K.M."/>
            <person name="Lindquist E.A."/>
            <person name="Yee Ngan C."/>
            <person name="Ohm R.A."/>
            <person name="Salamov A.A."/>
            <person name="Grigoriev I.V."/>
            <person name="Spatafora J.W."/>
            <person name="Berbee M.L."/>
        </authorList>
    </citation>
    <scope>NUCLEOTIDE SEQUENCE [LARGE SCALE GENOMIC DNA]</scope>
    <source>
        <strain evidence="1 2">JEL478</strain>
    </source>
</reference>
<dbReference type="Proteomes" id="UP000070544">
    <property type="component" value="Unassembled WGS sequence"/>
</dbReference>
<evidence type="ECO:0000313" key="2">
    <source>
        <dbReference type="Proteomes" id="UP000070544"/>
    </source>
</evidence>
<accession>A0A139ALU6</accession>
<keyword evidence="2" id="KW-1185">Reference proteome</keyword>
<evidence type="ECO:0000313" key="1">
    <source>
        <dbReference type="EMBL" id="KXS17534.1"/>
    </source>
</evidence>
<dbReference type="AlphaFoldDB" id="A0A139ALU6"/>